<accession>A0AAV7T713</accession>
<dbReference type="EMBL" id="JANPWB010000007">
    <property type="protein sequence ID" value="KAJ1172212.1"/>
    <property type="molecule type" value="Genomic_DNA"/>
</dbReference>
<evidence type="ECO:0000313" key="2">
    <source>
        <dbReference type="EMBL" id="KAJ1172212.1"/>
    </source>
</evidence>
<keyword evidence="3" id="KW-1185">Reference proteome</keyword>
<feature type="compositionally biased region" description="Basic and acidic residues" evidence="1">
    <location>
        <begin position="23"/>
        <end position="37"/>
    </location>
</feature>
<evidence type="ECO:0000256" key="1">
    <source>
        <dbReference type="SAM" id="MobiDB-lite"/>
    </source>
</evidence>
<gene>
    <name evidence="2" type="ORF">NDU88_004060</name>
</gene>
<dbReference type="Proteomes" id="UP001066276">
    <property type="component" value="Chromosome 4_1"/>
</dbReference>
<proteinExistence type="predicted"/>
<dbReference type="AlphaFoldDB" id="A0AAV7T713"/>
<reference evidence="2" key="1">
    <citation type="journal article" date="2022" name="bioRxiv">
        <title>Sequencing and chromosome-scale assembly of the giantPleurodeles waltlgenome.</title>
        <authorList>
            <person name="Brown T."/>
            <person name="Elewa A."/>
            <person name="Iarovenko S."/>
            <person name="Subramanian E."/>
            <person name="Araus A.J."/>
            <person name="Petzold A."/>
            <person name="Susuki M."/>
            <person name="Suzuki K.-i.T."/>
            <person name="Hayashi T."/>
            <person name="Toyoda A."/>
            <person name="Oliveira C."/>
            <person name="Osipova E."/>
            <person name="Leigh N.D."/>
            <person name="Simon A."/>
            <person name="Yun M.H."/>
        </authorList>
    </citation>
    <scope>NUCLEOTIDE SEQUENCE</scope>
    <source>
        <strain evidence="2">20211129_DDA</strain>
        <tissue evidence="2">Liver</tissue>
    </source>
</reference>
<feature type="region of interest" description="Disordered" evidence="1">
    <location>
        <begin position="23"/>
        <end position="45"/>
    </location>
</feature>
<organism evidence="2 3">
    <name type="scientific">Pleurodeles waltl</name>
    <name type="common">Iberian ribbed newt</name>
    <dbReference type="NCBI Taxonomy" id="8319"/>
    <lineage>
        <taxon>Eukaryota</taxon>
        <taxon>Metazoa</taxon>
        <taxon>Chordata</taxon>
        <taxon>Craniata</taxon>
        <taxon>Vertebrata</taxon>
        <taxon>Euteleostomi</taxon>
        <taxon>Amphibia</taxon>
        <taxon>Batrachia</taxon>
        <taxon>Caudata</taxon>
        <taxon>Salamandroidea</taxon>
        <taxon>Salamandridae</taxon>
        <taxon>Pleurodelinae</taxon>
        <taxon>Pleurodeles</taxon>
    </lineage>
</organism>
<comment type="caution">
    <text evidence="2">The sequence shown here is derived from an EMBL/GenBank/DDBJ whole genome shotgun (WGS) entry which is preliminary data.</text>
</comment>
<protein>
    <submittedName>
        <fullName evidence="2">Uncharacterized protein</fullName>
    </submittedName>
</protein>
<name>A0AAV7T713_PLEWA</name>
<sequence>MPTALPPALQWFPYPLGTKLSEAEARDPRCGRSDPKPTVRLAKGLEPCSGRGRLRVSERRLRGRHRPSWSAAALPPEVTAGKNCGDRYRERRRHCELRSEASP</sequence>
<evidence type="ECO:0000313" key="3">
    <source>
        <dbReference type="Proteomes" id="UP001066276"/>
    </source>
</evidence>